<protein>
    <submittedName>
        <fullName evidence="2">Uncharacterized protein</fullName>
    </submittedName>
</protein>
<gene>
    <name evidence="2" type="ORF">GmarT_08880</name>
</gene>
<feature type="transmembrane region" description="Helical" evidence="1">
    <location>
        <begin position="12"/>
        <end position="33"/>
    </location>
</feature>
<sequence>MQPGQVDNMLSGLVITLGWVPYVIFYGPIFLFIKSNDRYRERWGGTSSAVISDRLD</sequence>
<keyword evidence="3" id="KW-1185">Reference proteome</keyword>
<name>A0ABX5YH95_9PLAN</name>
<dbReference type="Proteomes" id="UP000322887">
    <property type="component" value="Chromosome"/>
</dbReference>
<reference evidence="2 3" key="1">
    <citation type="submission" date="2019-08" db="EMBL/GenBank/DDBJ databases">
        <title>Deep-cultivation of Planctomycetes and their phenomic and genomic characterization uncovers novel biology.</title>
        <authorList>
            <person name="Wiegand S."/>
            <person name="Jogler M."/>
            <person name="Boedeker C."/>
            <person name="Pinto D."/>
            <person name="Vollmers J."/>
            <person name="Rivas-Marin E."/>
            <person name="Kohn T."/>
            <person name="Peeters S.H."/>
            <person name="Heuer A."/>
            <person name="Rast P."/>
            <person name="Oberbeckmann S."/>
            <person name="Bunk B."/>
            <person name="Jeske O."/>
            <person name="Meyerdierks A."/>
            <person name="Storesund J.E."/>
            <person name="Kallscheuer N."/>
            <person name="Luecker S."/>
            <person name="Lage O.M."/>
            <person name="Pohl T."/>
            <person name="Merkel B.J."/>
            <person name="Hornburger P."/>
            <person name="Mueller R.-W."/>
            <person name="Bruemmer F."/>
            <person name="Labrenz M."/>
            <person name="Spormann A.M."/>
            <person name="Op den Camp H."/>
            <person name="Overmann J."/>
            <person name="Amann R."/>
            <person name="Jetten M.S.M."/>
            <person name="Mascher T."/>
            <person name="Medema M.H."/>
            <person name="Devos D.P."/>
            <person name="Kaster A.-K."/>
            <person name="Ovreas L."/>
            <person name="Rohde M."/>
            <person name="Galperin M.Y."/>
            <person name="Jogler C."/>
        </authorList>
    </citation>
    <scope>NUCLEOTIDE SEQUENCE [LARGE SCALE GENOMIC DNA]</scope>
    <source>
        <strain evidence="2 3">DSM 8797</strain>
    </source>
</reference>
<keyword evidence="1" id="KW-0472">Membrane</keyword>
<evidence type="ECO:0000313" key="2">
    <source>
        <dbReference type="EMBL" id="QEG15050.1"/>
    </source>
</evidence>
<organism evidence="2 3">
    <name type="scientific">Gimesia maris</name>
    <dbReference type="NCBI Taxonomy" id="122"/>
    <lineage>
        <taxon>Bacteria</taxon>
        <taxon>Pseudomonadati</taxon>
        <taxon>Planctomycetota</taxon>
        <taxon>Planctomycetia</taxon>
        <taxon>Planctomycetales</taxon>
        <taxon>Planctomycetaceae</taxon>
        <taxon>Gimesia</taxon>
    </lineage>
</organism>
<proteinExistence type="predicted"/>
<evidence type="ECO:0000256" key="1">
    <source>
        <dbReference type="SAM" id="Phobius"/>
    </source>
</evidence>
<evidence type="ECO:0000313" key="3">
    <source>
        <dbReference type="Proteomes" id="UP000322887"/>
    </source>
</evidence>
<keyword evidence="1" id="KW-1133">Transmembrane helix</keyword>
<dbReference type="EMBL" id="CP042910">
    <property type="protein sequence ID" value="QEG15050.1"/>
    <property type="molecule type" value="Genomic_DNA"/>
</dbReference>
<accession>A0ABX5YH95</accession>
<keyword evidence="1" id="KW-0812">Transmembrane</keyword>